<evidence type="ECO:0000313" key="9">
    <source>
        <dbReference type="EMBL" id="MEL4455696.1"/>
    </source>
</evidence>
<evidence type="ECO:0000256" key="3">
    <source>
        <dbReference type="ARBA" id="ARBA00022670"/>
    </source>
</evidence>
<dbReference type="Gene3D" id="3.40.50.1820">
    <property type="entry name" value="alpha/beta hydrolase"/>
    <property type="match status" value="1"/>
</dbReference>
<dbReference type="Proteomes" id="UP001474120">
    <property type="component" value="Unassembled WGS sequence"/>
</dbReference>
<evidence type="ECO:0000259" key="8">
    <source>
        <dbReference type="Pfam" id="PF02897"/>
    </source>
</evidence>
<dbReference type="InterPro" id="IPR029058">
    <property type="entry name" value="AB_hydrolase_fold"/>
</dbReference>
<dbReference type="SUPFAM" id="SSF53474">
    <property type="entry name" value="alpha/beta-Hydrolases"/>
    <property type="match status" value="1"/>
</dbReference>
<dbReference type="PANTHER" id="PTHR42881">
    <property type="entry name" value="PROLYL ENDOPEPTIDASE"/>
    <property type="match status" value="1"/>
</dbReference>
<reference evidence="9 10" key="1">
    <citation type="submission" date="2024-04" db="EMBL/GenBank/DDBJ databases">
        <title>whole genome sequencing of Lutimonas vermicola strain IMCC1616.</title>
        <authorList>
            <person name="Bae S.S."/>
        </authorList>
    </citation>
    <scope>NUCLEOTIDE SEQUENCE [LARGE SCALE GENOMIC DNA]</scope>
    <source>
        <strain evidence="9 10">IMCC1616</strain>
    </source>
</reference>
<evidence type="ECO:0000256" key="1">
    <source>
        <dbReference type="ARBA" id="ARBA00001070"/>
    </source>
</evidence>
<keyword evidence="4" id="KW-0378">Hydrolase</keyword>
<dbReference type="PANTHER" id="PTHR42881:SF2">
    <property type="entry name" value="PROLYL ENDOPEPTIDASE"/>
    <property type="match status" value="1"/>
</dbReference>
<evidence type="ECO:0000256" key="5">
    <source>
        <dbReference type="ARBA" id="ARBA00022825"/>
    </source>
</evidence>
<evidence type="ECO:0000256" key="6">
    <source>
        <dbReference type="SAM" id="SignalP"/>
    </source>
</evidence>
<comment type="catalytic activity">
    <reaction evidence="1">
        <text>Hydrolysis of Pro-|-Xaa &gt;&gt; Ala-|-Xaa in oligopeptides.</text>
        <dbReference type="EC" id="3.4.21.26"/>
    </reaction>
</comment>
<dbReference type="PRINTS" id="PR00862">
    <property type="entry name" value="PROLIGOPTASE"/>
</dbReference>
<dbReference type="InterPro" id="IPR001375">
    <property type="entry name" value="Peptidase_S9_cat"/>
</dbReference>
<feature type="chain" id="PRO_5046867608" description="prolyl oligopeptidase" evidence="6">
    <location>
        <begin position="19"/>
        <end position="726"/>
    </location>
</feature>
<proteinExistence type="predicted"/>
<protein>
    <recommendedName>
        <fullName evidence="2">prolyl oligopeptidase</fullName>
        <ecNumber evidence="2">3.4.21.26</ecNumber>
    </recommendedName>
</protein>
<dbReference type="SUPFAM" id="SSF50993">
    <property type="entry name" value="Peptidase/esterase 'gauge' domain"/>
    <property type="match status" value="1"/>
</dbReference>
<dbReference type="Pfam" id="PF02897">
    <property type="entry name" value="Peptidase_S9_N"/>
    <property type="match status" value="1"/>
</dbReference>
<evidence type="ECO:0000259" key="7">
    <source>
        <dbReference type="Pfam" id="PF00326"/>
    </source>
</evidence>
<evidence type="ECO:0000256" key="4">
    <source>
        <dbReference type="ARBA" id="ARBA00022801"/>
    </source>
</evidence>
<name>A0ABU9L2V3_9FLAO</name>
<dbReference type="InterPro" id="IPR051167">
    <property type="entry name" value="Prolyl_oligopep/macrocyclase"/>
</dbReference>
<keyword evidence="5" id="KW-0720">Serine protease</keyword>
<feature type="domain" description="Peptidase S9 prolyl oligopeptidase catalytic" evidence="7">
    <location>
        <begin position="499"/>
        <end position="710"/>
    </location>
</feature>
<gene>
    <name evidence="9" type="ORF">AABB81_07295</name>
</gene>
<keyword evidence="6" id="KW-0732">Signal</keyword>
<dbReference type="EMBL" id="JBCDNA010000001">
    <property type="protein sequence ID" value="MEL4455696.1"/>
    <property type="molecule type" value="Genomic_DNA"/>
</dbReference>
<feature type="domain" description="Peptidase S9A N-terminal" evidence="8">
    <location>
        <begin position="28"/>
        <end position="431"/>
    </location>
</feature>
<comment type="caution">
    <text evidence="9">The sequence shown here is derived from an EMBL/GenBank/DDBJ whole genome shotgun (WGS) entry which is preliminary data.</text>
</comment>
<dbReference type="InterPro" id="IPR023302">
    <property type="entry name" value="Pept_S9A_N"/>
</dbReference>
<organism evidence="9 10">
    <name type="scientific">Lutimonas vermicola</name>
    <dbReference type="NCBI Taxonomy" id="414288"/>
    <lineage>
        <taxon>Bacteria</taxon>
        <taxon>Pseudomonadati</taxon>
        <taxon>Bacteroidota</taxon>
        <taxon>Flavobacteriia</taxon>
        <taxon>Flavobacteriales</taxon>
        <taxon>Flavobacteriaceae</taxon>
        <taxon>Lutimonas</taxon>
    </lineage>
</organism>
<accession>A0ABU9L2V3</accession>
<evidence type="ECO:0000256" key="2">
    <source>
        <dbReference type="ARBA" id="ARBA00011897"/>
    </source>
</evidence>
<dbReference type="Gene3D" id="2.130.10.120">
    <property type="entry name" value="Prolyl oligopeptidase, N-terminal domain"/>
    <property type="match status" value="1"/>
</dbReference>
<dbReference type="InterPro" id="IPR002470">
    <property type="entry name" value="Peptidase_S9A"/>
</dbReference>
<dbReference type="RefSeq" id="WP_342159582.1">
    <property type="nucleotide sequence ID" value="NZ_JBCDNA010000001.1"/>
</dbReference>
<sequence length="726" mass="81620">MKKLLLLLLLTPCFGVLAQNQPVAPVKIVVDEYFGQKIEDPYQYLEDMNDEKVIEWFKGQGDYTAHTMKNVNGREALISKFKELDQRRSSRVYNLNITENDFYFYLKTTPEDETGKLFMRKGYEGQETLLFDPSSYNKEEGKQYTVGSISPNRDGSLLSFAIAPNGSESSTILVMDMKTNKLLSEAISSSMGGAAWQKDNKSFSYGKYNSDDITDQNRQINTKTYLHEVGSDSANDPVVFWAPDYPELNITPEEIPRIYYDKDADKLFMYASTVERNAKIYMADADGLKQKHTPWKQIVKREDMITSLGTDSKNFYLRSKKDAPNYKVMMSPLANTDFSKATTLIPHDEESVITDFAITSEGYFFAKRRNGVETKVYYLKEPGAAAEELELPFTAGSASLSTKGVDHKELWISMGGWTRDGARYRYDLNDKSFTYEMLSSKAEFPEFENIVAEEIMVPSHDGVMVPVSLIYDKNMKRDGKNPLMLYGYGSYGISISPFFSSMFLTWISEGGVIAIGHVRGGGELGDAWHKAGYKQTKPNTWKDFIACAEYMHKEKISSPEKTMIFGGSAGGILVGRSMTERPDLFGVVVPAVGAMNTVRSELTPNGPINVPEFGSVKDEAGFKALYEMDSYLHIKDGVKYPATMITTGINDRRVSAWEPGKFAARLQAANGSDNPILFRVDYESGHGSDAKTKQFEEFADIFSFAFWQMGHPSYQSIRTDKAPLAK</sequence>
<keyword evidence="3" id="KW-0645">Protease</keyword>
<keyword evidence="10" id="KW-1185">Reference proteome</keyword>
<dbReference type="Pfam" id="PF00326">
    <property type="entry name" value="Peptidase_S9"/>
    <property type="match status" value="1"/>
</dbReference>
<evidence type="ECO:0000313" key="10">
    <source>
        <dbReference type="Proteomes" id="UP001474120"/>
    </source>
</evidence>
<feature type="signal peptide" evidence="6">
    <location>
        <begin position="1"/>
        <end position="18"/>
    </location>
</feature>
<dbReference type="EC" id="3.4.21.26" evidence="2"/>